<protein>
    <submittedName>
        <fullName evidence="1">Ribosome recycling factor, putative</fullName>
    </submittedName>
</protein>
<dbReference type="Proteomes" id="UP001057455">
    <property type="component" value="Unassembled WGS sequence"/>
</dbReference>
<sequence length="208" mass="23631">MPYRVQQRLFASKHKKAHKGKASQREEADVEDDLEYFDIEEHLDHIGQIEEAALSALAELKPTALTLEDFESTQIKDKLLVDLAQIVVKSPIVTHLHVFDTKLKSRVVRELTLLRDDWTIQSDEGDLIVVRSPSPTSPQVIQQVTQRANAVVEAHNRLLQRAISKAASKIKQVNIGNNWHKKQSDQLEAAAKRVRERMKAVVKDLVSH</sequence>
<dbReference type="AlphaFoldDB" id="A0A9W5TBN0"/>
<dbReference type="SUPFAM" id="SSF55194">
    <property type="entry name" value="Ribosome recycling factor, RRF"/>
    <property type="match status" value="1"/>
</dbReference>
<dbReference type="InterPro" id="IPR036191">
    <property type="entry name" value="RRF_sf"/>
</dbReference>
<name>A0A9W5TBN0_BABOV</name>
<evidence type="ECO:0000313" key="2">
    <source>
        <dbReference type="Proteomes" id="UP001057455"/>
    </source>
</evidence>
<evidence type="ECO:0000313" key="1">
    <source>
        <dbReference type="EMBL" id="GFE54396.1"/>
    </source>
</evidence>
<dbReference type="EMBL" id="BLIY01000016">
    <property type="protein sequence ID" value="GFE54396.1"/>
    <property type="molecule type" value="Genomic_DNA"/>
</dbReference>
<keyword evidence="2" id="KW-1185">Reference proteome</keyword>
<accession>A0A9W5TBN0</accession>
<organism evidence="1 2">
    <name type="scientific">Babesia ovis</name>
    <dbReference type="NCBI Taxonomy" id="5869"/>
    <lineage>
        <taxon>Eukaryota</taxon>
        <taxon>Sar</taxon>
        <taxon>Alveolata</taxon>
        <taxon>Apicomplexa</taxon>
        <taxon>Aconoidasida</taxon>
        <taxon>Piroplasmida</taxon>
        <taxon>Babesiidae</taxon>
        <taxon>Babesia</taxon>
    </lineage>
</organism>
<dbReference type="OrthoDB" id="366181at2759"/>
<gene>
    <name evidence="1" type="ORF">BaOVIS_018000</name>
</gene>
<reference evidence="1" key="1">
    <citation type="submission" date="2019-12" db="EMBL/GenBank/DDBJ databases">
        <title>Genome sequence of Babesia ovis.</title>
        <authorList>
            <person name="Yamagishi J."/>
            <person name="Sevinc F."/>
            <person name="Xuan X."/>
        </authorList>
    </citation>
    <scope>NUCLEOTIDE SEQUENCE</scope>
    <source>
        <strain evidence="1">Selcuk</strain>
    </source>
</reference>
<comment type="caution">
    <text evidence="1">The sequence shown here is derived from an EMBL/GenBank/DDBJ whole genome shotgun (WGS) entry which is preliminary data.</text>
</comment>
<proteinExistence type="predicted"/>